<name>A0ABS5F207_9PROT</name>
<dbReference type="PANTHER" id="PTHR46401">
    <property type="entry name" value="GLYCOSYLTRANSFERASE WBBK-RELATED"/>
    <property type="match status" value="1"/>
</dbReference>
<dbReference type="InterPro" id="IPR001296">
    <property type="entry name" value="Glyco_trans_1"/>
</dbReference>
<evidence type="ECO:0000313" key="4">
    <source>
        <dbReference type="Proteomes" id="UP001196870"/>
    </source>
</evidence>
<proteinExistence type="predicted"/>
<dbReference type="PANTHER" id="PTHR46401:SF2">
    <property type="entry name" value="GLYCOSYLTRANSFERASE WBBK-RELATED"/>
    <property type="match status" value="1"/>
</dbReference>
<protein>
    <submittedName>
        <fullName evidence="3">Glycosyltransferase family 4 protein</fullName>
    </submittedName>
</protein>
<feature type="domain" description="Glycosyl transferase family 1" evidence="2">
    <location>
        <begin position="331"/>
        <end position="486"/>
    </location>
</feature>
<dbReference type="EMBL" id="JAAGBB010000024">
    <property type="protein sequence ID" value="MBR0666564.1"/>
    <property type="molecule type" value="Genomic_DNA"/>
</dbReference>
<comment type="caution">
    <text evidence="3">The sequence shown here is derived from an EMBL/GenBank/DDBJ whole genome shotgun (WGS) entry which is preliminary data.</text>
</comment>
<evidence type="ECO:0000256" key="1">
    <source>
        <dbReference type="ARBA" id="ARBA00022679"/>
    </source>
</evidence>
<keyword evidence="4" id="KW-1185">Reference proteome</keyword>
<sequence length="521" mass="57315">MSRLLGFLIEGAAQCGCCTFRVAVPSAVAADAHRFLRSLKATEGVDWTLHAPQLPEEQPSLAKEPVPPAPAWVRSPHPRAAGVVLAAVGVMLLPLALLRSLLRPILRPLWRRFAMLMRVARDPVNGATEVAAWLRRLPFHLGERPARLLELWRLDQLPPLPAAEAEKRIYDPVLIDPASATLALTLGRLPVDGWLIFFPNYSAATLLPGPRAVLFPDAMPFDFPHGWRDAEWQPGGTWHRWLRRTRLLLDQGDPIITFSHHVARRHVIGMLGVAPERCHVIPLAPPNLAPLLPGVASCMAATPDSRAAAAAMLREHAAKRGWTYLRDFPFEETAFVVVSTQDRPNKNLSIVVEALLRLLRRDLVSLKLVVTATPDPAEGFGRQIREVGLEHDVIAMPDLPAPEHAALFHCAALAVHPAVFEGIGMPLPFGEAISVGTPCLVAQGPHVAEGRADHDLAEDIFDPYDAEDLARRILKVMNNREETLHRQRQVYADLARNTWAQVAAAYAAVTLHRPGIGVTIQ</sequence>
<reference evidence="4" key="1">
    <citation type="journal article" date="2021" name="Syst. Appl. Microbiol.">
        <title>Roseomonas hellenica sp. nov., isolated from roots of wild-growing Alkanna tinctoria.</title>
        <authorList>
            <person name="Rat A."/>
            <person name="Naranjo H.D."/>
            <person name="Lebbe L."/>
            <person name="Cnockaert M."/>
            <person name="Krigas N."/>
            <person name="Grigoriadou K."/>
            <person name="Maloupa E."/>
            <person name="Willems A."/>
        </authorList>
    </citation>
    <scope>NUCLEOTIDE SEQUENCE [LARGE SCALE GENOMIC DNA]</scope>
    <source>
        <strain evidence="4">LMG 31523</strain>
    </source>
</reference>
<gene>
    <name evidence="3" type="ORF">GXW71_19555</name>
</gene>
<keyword evidence="1" id="KW-0808">Transferase</keyword>
<dbReference type="Pfam" id="PF00534">
    <property type="entry name" value="Glycos_transf_1"/>
    <property type="match status" value="1"/>
</dbReference>
<accession>A0ABS5F207</accession>
<organism evidence="3 4">
    <name type="scientific">Plastoroseomonas hellenica</name>
    <dbReference type="NCBI Taxonomy" id="2687306"/>
    <lineage>
        <taxon>Bacteria</taxon>
        <taxon>Pseudomonadati</taxon>
        <taxon>Pseudomonadota</taxon>
        <taxon>Alphaproteobacteria</taxon>
        <taxon>Acetobacterales</taxon>
        <taxon>Acetobacteraceae</taxon>
        <taxon>Plastoroseomonas</taxon>
    </lineage>
</organism>
<dbReference type="RefSeq" id="WP_211854263.1">
    <property type="nucleotide sequence ID" value="NZ_JAAGBB010000024.1"/>
</dbReference>
<dbReference type="SUPFAM" id="SSF53756">
    <property type="entry name" value="UDP-Glycosyltransferase/glycogen phosphorylase"/>
    <property type="match status" value="1"/>
</dbReference>
<dbReference type="Proteomes" id="UP001196870">
    <property type="component" value="Unassembled WGS sequence"/>
</dbReference>
<evidence type="ECO:0000259" key="2">
    <source>
        <dbReference type="Pfam" id="PF00534"/>
    </source>
</evidence>
<evidence type="ECO:0000313" key="3">
    <source>
        <dbReference type="EMBL" id="MBR0666564.1"/>
    </source>
</evidence>
<dbReference type="Gene3D" id="3.40.50.2000">
    <property type="entry name" value="Glycogen Phosphorylase B"/>
    <property type="match status" value="1"/>
</dbReference>